<dbReference type="InterPro" id="IPR042251">
    <property type="entry name" value="EutC_C"/>
</dbReference>
<keyword evidence="1" id="KW-1283">Bacterial microcompartment</keyword>
<evidence type="ECO:0000313" key="3">
    <source>
        <dbReference type="Proteomes" id="UP000028826"/>
    </source>
</evidence>
<dbReference type="GO" id="GO:0008851">
    <property type="term" value="F:ethanolamine ammonia-lyase activity"/>
    <property type="evidence" value="ECO:0007669"/>
    <property type="project" value="UniProtKB-UniRule"/>
</dbReference>
<dbReference type="EMBL" id="JGYG01000001">
    <property type="protein sequence ID" value="KFI31915.1"/>
    <property type="molecule type" value="Genomic_DNA"/>
</dbReference>
<dbReference type="Proteomes" id="UP000028826">
    <property type="component" value="Unassembled WGS sequence"/>
</dbReference>
<dbReference type="Gene3D" id="1.10.30.40">
    <property type="entry name" value="Ethanolamine ammonia-lyase light chain (EutC), N-terminal domain"/>
    <property type="match status" value="1"/>
</dbReference>
<comment type="caution">
    <text evidence="2">The sequence shown here is derived from an EMBL/GenBank/DDBJ whole genome shotgun (WGS) entry which is preliminary data.</text>
</comment>
<comment type="cofactor">
    <cofactor evidence="1">
        <name>adenosylcob(III)alamin</name>
        <dbReference type="ChEBI" id="CHEBI:18408"/>
    </cofactor>
    <text evidence="1">Binds between the large and small subunits.</text>
</comment>
<dbReference type="UniPathway" id="UPA00560"/>
<dbReference type="InterPro" id="IPR042255">
    <property type="entry name" value="EutC_N"/>
</dbReference>
<comment type="subcellular location">
    <subcellularLocation>
        <location evidence="1">Bacterial microcompartment</location>
    </subcellularLocation>
</comment>
<keyword evidence="1" id="KW-0846">Cobalamin</keyword>
<name>A0A086YCB5_9RHOB</name>
<comment type="similarity">
    <text evidence="1">Belongs to the EutC family.</text>
</comment>
<gene>
    <name evidence="1" type="primary">eutC</name>
    <name evidence="2" type="ORF">CN97_05740</name>
</gene>
<evidence type="ECO:0000313" key="2">
    <source>
        <dbReference type="EMBL" id="KFI31915.1"/>
    </source>
</evidence>
<dbReference type="PIRSF" id="PIRSF018982">
    <property type="entry name" value="EutC"/>
    <property type="match status" value="1"/>
</dbReference>
<dbReference type="AlphaFoldDB" id="A0A086YCB5"/>
<keyword evidence="1" id="KW-0170">Cobalt</keyword>
<dbReference type="GO" id="GO:0031471">
    <property type="term" value="C:ethanolamine degradation polyhedral organelle"/>
    <property type="evidence" value="ECO:0007669"/>
    <property type="project" value="UniProtKB-UniRule"/>
</dbReference>
<evidence type="ECO:0000256" key="1">
    <source>
        <dbReference type="HAMAP-Rule" id="MF_00601"/>
    </source>
</evidence>
<organism evidence="2 3">
    <name type="scientific">Haematobacter massiliensis</name>
    <dbReference type="NCBI Taxonomy" id="195105"/>
    <lineage>
        <taxon>Bacteria</taxon>
        <taxon>Pseudomonadati</taxon>
        <taxon>Pseudomonadota</taxon>
        <taxon>Alphaproteobacteria</taxon>
        <taxon>Rhodobacterales</taxon>
        <taxon>Paracoccaceae</taxon>
        <taxon>Haematobacter</taxon>
    </lineage>
</organism>
<protein>
    <recommendedName>
        <fullName evidence="1">Ethanolamine ammonia-lyase small subunit</fullName>
        <shortName evidence="1">EAL small subunit</shortName>
        <ecNumber evidence="1">4.3.1.7</ecNumber>
    </recommendedName>
</protein>
<dbReference type="GO" id="GO:0046336">
    <property type="term" value="P:ethanolamine catabolic process"/>
    <property type="evidence" value="ECO:0007669"/>
    <property type="project" value="UniProtKB-UniRule"/>
</dbReference>
<dbReference type="InterPro" id="IPR009246">
    <property type="entry name" value="EutC"/>
</dbReference>
<feature type="binding site" evidence="1">
    <location>
        <position position="152"/>
    </location>
    <ligand>
        <name>adenosylcob(III)alamin</name>
        <dbReference type="ChEBI" id="CHEBI:18408"/>
    </ligand>
</feature>
<dbReference type="GO" id="GO:0009350">
    <property type="term" value="C:ethanolamine ammonia-lyase complex"/>
    <property type="evidence" value="ECO:0007669"/>
    <property type="project" value="UniProtKB-UniRule"/>
</dbReference>
<dbReference type="PANTHER" id="PTHR39330:SF1">
    <property type="entry name" value="ETHANOLAMINE AMMONIA-LYASE SMALL SUBUNIT"/>
    <property type="match status" value="1"/>
</dbReference>
<reference evidence="2 3" key="1">
    <citation type="submission" date="2014-03" db="EMBL/GenBank/DDBJ databases">
        <title>Genome of Haematobacter massiliensis CCUG 47968.</title>
        <authorList>
            <person name="Wang D."/>
            <person name="Wang G."/>
        </authorList>
    </citation>
    <scope>NUCLEOTIDE SEQUENCE [LARGE SCALE GENOMIC DNA]</scope>
    <source>
        <strain evidence="2 3">CCUG 47968</strain>
    </source>
</reference>
<dbReference type="eggNOG" id="COG4302">
    <property type="taxonomic scope" value="Bacteria"/>
</dbReference>
<dbReference type="PANTHER" id="PTHR39330">
    <property type="entry name" value="ETHANOLAMINE AMMONIA-LYASE LIGHT CHAIN"/>
    <property type="match status" value="1"/>
</dbReference>
<proteinExistence type="inferred from homology"/>
<accession>A0A086YCB5</accession>
<dbReference type="GO" id="GO:0031419">
    <property type="term" value="F:cobalamin binding"/>
    <property type="evidence" value="ECO:0007669"/>
    <property type="project" value="UniProtKB-UniRule"/>
</dbReference>
<sequence>MTAPTDPTLARLRRLTPARLRLDPRGGAAPLSAVLDFQASHARARDAIRAPVDWEAIAAALGPRETLHLQSRAGDRETYLRRPDLGRRVREADLDRLQGKGSDVASDVAIVIADGLSALAVNRHAAAIAGGVIESLPGVRFAPIVLASQARVAIGDDIGAGLSARLSLVLIGERPGLSVAESLGAYITYDPRPGRQDSERNCVSNIHDLGGLSHDRAVELISWLVGEALSRRLTGIALKDESGSGFLGEN</sequence>
<dbReference type="GO" id="GO:0006520">
    <property type="term" value="P:amino acid metabolic process"/>
    <property type="evidence" value="ECO:0007669"/>
    <property type="project" value="InterPro"/>
</dbReference>
<dbReference type="RefSeq" id="WP_035706001.1">
    <property type="nucleotide sequence ID" value="NZ_CAMIFG010000030.1"/>
</dbReference>
<dbReference type="STRING" id="195105.CN97_05740"/>
<dbReference type="EC" id="4.3.1.7" evidence="1"/>
<comment type="pathway">
    <text evidence="1">Amine and polyamine degradation; ethanolamine degradation.</text>
</comment>
<keyword evidence="1 2" id="KW-0456">Lyase</keyword>
<comment type="subunit">
    <text evidence="1">The basic unit is a heterodimer which dimerizes to form tetramers. The heterotetramers trimerize; 6 large subunits form a core ring with 6 small subunits projecting outwards.</text>
</comment>
<feature type="binding site" evidence="1">
    <location>
        <position position="202"/>
    </location>
    <ligand>
        <name>adenosylcob(III)alamin</name>
        <dbReference type="ChEBI" id="CHEBI:18408"/>
    </ligand>
</feature>
<dbReference type="Gene3D" id="3.40.50.11240">
    <property type="entry name" value="Ethanolamine ammonia-lyase light chain (EutC)"/>
    <property type="match status" value="1"/>
</dbReference>
<dbReference type="Pfam" id="PF05985">
    <property type="entry name" value="EutC"/>
    <property type="match status" value="1"/>
</dbReference>
<dbReference type="HAMAP" id="MF_00601">
    <property type="entry name" value="EutC"/>
    <property type="match status" value="1"/>
</dbReference>
<dbReference type="OrthoDB" id="114248at2"/>
<dbReference type="NCBIfam" id="NF003971">
    <property type="entry name" value="PRK05465.1"/>
    <property type="match status" value="1"/>
</dbReference>
<keyword evidence="3" id="KW-1185">Reference proteome</keyword>
<comment type="function">
    <text evidence="1">Catalyzes the deamination of various vicinal amino-alcohols to oxo compounds. Allows this organism to utilize ethanolamine as the sole source of nitrogen and carbon in the presence of external vitamin B12.</text>
</comment>
<feature type="binding site" evidence="1">
    <location>
        <position position="173"/>
    </location>
    <ligand>
        <name>adenosylcob(III)alamin</name>
        <dbReference type="ChEBI" id="CHEBI:18408"/>
    </ligand>
</feature>
<comment type="catalytic activity">
    <reaction evidence="1">
        <text>ethanolamine = acetaldehyde + NH4(+)</text>
        <dbReference type="Rhea" id="RHEA:15313"/>
        <dbReference type="ChEBI" id="CHEBI:15343"/>
        <dbReference type="ChEBI" id="CHEBI:28938"/>
        <dbReference type="ChEBI" id="CHEBI:57603"/>
        <dbReference type="EC" id="4.3.1.7"/>
    </reaction>
</comment>